<dbReference type="EMBL" id="LGCK01000001">
    <property type="protein sequence ID" value="KPL75097.1"/>
    <property type="molecule type" value="Genomic_DNA"/>
</dbReference>
<dbReference type="RefSeq" id="WP_062420699.1">
    <property type="nucleotide sequence ID" value="NZ_BBYA01000003.1"/>
</dbReference>
<dbReference type="InterPro" id="IPR029060">
    <property type="entry name" value="PIN-like_dom_sf"/>
</dbReference>
<gene>
    <name evidence="2" type="ORF">ADM99_00270</name>
</gene>
<dbReference type="Pfam" id="PF01850">
    <property type="entry name" value="PIN"/>
    <property type="match status" value="1"/>
</dbReference>
<dbReference type="CDD" id="cd18689">
    <property type="entry name" value="PIN_VapC-like"/>
    <property type="match status" value="1"/>
</dbReference>
<protein>
    <recommendedName>
        <fullName evidence="1">PIN domain-containing protein</fullName>
    </recommendedName>
</protein>
<dbReference type="SUPFAM" id="SSF88723">
    <property type="entry name" value="PIN domain-like"/>
    <property type="match status" value="1"/>
</dbReference>
<organism evidence="2 3">
    <name type="scientific">Leptolinea tardivitalis</name>
    <dbReference type="NCBI Taxonomy" id="229920"/>
    <lineage>
        <taxon>Bacteria</taxon>
        <taxon>Bacillati</taxon>
        <taxon>Chloroflexota</taxon>
        <taxon>Anaerolineae</taxon>
        <taxon>Anaerolineales</taxon>
        <taxon>Anaerolineaceae</taxon>
        <taxon>Leptolinea</taxon>
    </lineage>
</organism>
<evidence type="ECO:0000313" key="2">
    <source>
        <dbReference type="EMBL" id="KPL75097.1"/>
    </source>
</evidence>
<dbReference type="OrthoDB" id="129357at2"/>
<comment type="caution">
    <text evidence="2">The sequence shown here is derived from an EMBL/GenBank/DDBJ whole genome shotgun (WGS) entry which is preliminary data.</text>
</comment>
<dbReference type="InterPro" id="IPR002716">
    <property type="entry name" value="PIN_dom"/>
</dbReference>
<accession>A0A0P6X6V0</accession>
<dbReference type="Gene3D" id="3.40.50.1010">
    <property type="entry name" value="5'-nuclease"/>
    <property type="match status" value="1"/>
</dbReference>
<dbReference type="AlphaFoldDB" id="A0A0P6X6V0"/>
<dbReference type="STRING" id="229920.ADM99_00270"/>
<evidence type="ECO:0000313" key="3">
    <source>
        <dbReference type="Proteomes" id="UP000050430"/>
    </source>
</evidence>
<name>A0A0P6X6V0_9CHLR</name>
<keyword evidence="3" id="KW-1185">Reference proteome</keyword>
<proteinExistence type="predicted"/>
<feature type="domain" description="PIN" evidence="1">
    <location>
        <begin position="9"/>
        <end position="130"/>
    </location>
</feature>
<reference evidence="2 3" key="1">
    <citation type="submission" date="2015-07" db="EMBL/GenBank/DDBJ databases">
        <title>Genome sequence of Leptolinea tardivitalis DSM 16556.</title>
        <authorList>
            <person name="Hemp J."/>
            <person name="Ward L.M."/>
            <person name="Pace L.A."/>
            <person name="Fischer W.W."/>
        </authorList>
    </citation>
    <scope>NUCLEOTIDE SEQUENCE [LARGE SCALE GENOMIC DNA]</scope>
    <source>
        <strain evidence="2 3">YMTK-2</strain>
    </source>
</reference>
<dbReference type="Proteomes" id="UP000050430">
    <property type="component" value="Unassembled WGS sequence"/>
</dbReference>
<evidence type="ECO:0000259" key="1">
    <source>
        <dbReference type="Pfam" id="PF01850"/>
    </source>
</evidence>
<sequence>MPEVNSPIYVLDSFALFAFFESEPGGEKVKELLESAKRNEIKLFLSIINLGEVFYITSKEYDEKTALSILSTIKSLPITIPEITNNDAMEAAKLKAKFSFSYGDAFCTFLAYQKHAIVITGDPEFSQVANLISIDWLPPKPKKSNS</sequence>